<dbReference type="PANTHER" id="PTHR28255">
    <property type="match status" value="1"/>
</dbReference>
<evidence type="ECO:0000313" key="2">
    <source>
        <dbReference type="EMBL" id="MFC4694198.1"/>
    </source>
</evidence>
<name>A0ABV9LL42_9ACTN</name>
<comment type="caution">
    <text evidence="2">The sequence shown here is derived from an EMBL/GenBank/DDBJ whole genome shotgun (WGS) entry which is preliminary data.</text>
</comment>
<evidence type="ECO:0000313" key="3">
    <source>
        <dbReference type="Proteomes" id="UP001596025"/>
    </source>
</evidence>
<gene>
    <name evidence="2" type="ORF">ACFO3M_12445</name>
</gene>
<dbReference type="InterPro" id="IPR010371">
    <property type="entry name" value="YBR137W-like"/>
</dbReference>
<dbReference type="Proteomes" id="UP001596025">
    <property type="component" value="Unassembled WGS sequence"/>
</dbReference>
<dbReference type="NCBIfam" id="NF002696">
    <property type="entry name" value="PRK02487.1-5"/>
    <property type="match status" value="1"/>
</dbReference>
<dbReference type="Gene3D" id="3.30.450.150">
    <property type="entry name" value="Haem-degrading domain"/>
    <property type="match status" value="1"/>
</dbReference>
<dbReference type="SUPFAM" id="SSF143744">
    <property type="entry name" value="GlcG-like"/>
    <property type="match status" value="1"/>
</dbReference>
<dbReference type="HAMAP" id="MF_00761">
    <property type="entry name" value="UPF0303"/>
    <property type="match status" value="1"/>
</dbReference>
<comment type="similarity">
    <text evidence="1">Belongs to the UPF0303 family.</text>
</comment>
<protein>
    <recommendedName>
        <fullName evidence="1">UPF0303 protein ACFO3M_12445</fullName>
    </recommendedName>
</protein>
<dbReference type="PIRSF" id="PIRSF008757">
    <property type="entry name" value="UCP008757"/>
    <property type="match status" value="1"/>
</dbReference>
<organism evidence="2 3">
    <name type="scientific">Geodermatophilus arenarius</name>
    <dbReference type="NCBI Taxonomy" id="1137990"/>
    <lineage>
        <taxon>Bacteria</taxon>
        <taxon>Bacillati</taxon>
        <taxon>Actinomycetota</taxon>
        <taxon>Actinomycetes</taxon>
        <taxon>Geodermatophilales</taxon>
        <taxon>Geodermatophilaceae</taxon>
        <taxon>Geodermatophilus</taxon>
    </lineage>
</organism>
<dbReference type="Pfam" id="PF03928">
    <property type="entry name" value="HbpS-like"/>
    <property type="match status" value="1"/>
</dbReference>
<proteinExistence type="inferred from homology"/>
<reference evidence="3" key="1">
    <citation type="journal article" date="2019" name="Int. J. Syst. Evol. Microbiol.">
        <title>The Global Catalogue of Microorganisms (GCM) 10K type strain sequencing project: providing services to taxonomists for standard genome sequencing and annotation.</title>
        <authorList>
            <consortium name="The Broad Institute Genomics Platform"/>
            <consortium name="The Broad Institute Genome Sequencing Center for Infectious Disease"/>
            <person name="Wu L."/>
            <person name="Ma J."/>
        </authorList>
    </citation>
    <scope>NUCLEOTIDE SEQUENCE [LARGE SCALE GENOMIC DNA]</scope>
    <source>
        <strain evidence="3">CCUG 62763</strain>
    </source>
</reference>
<keyword evidence="3" id="KW-1185">Reference proteome</keyword>
<dbReference type="EMBL" id="JBHSGR010000012">
    <property type="protein sequence ID" value="MFC4694198.1"/>
    <property type="molecule type" value="Genomic_DNA"/>
</dbReference>
<evidence type="ECO:0000256" key="1">
    <source>
        <dbReference type="HAMAP-Rule" id="MF_00761"/>
    </source>
</evidence>
<sequence length="155" mass="16731">MSGFPTVAELAAEEDELRFTTFTNDDAWDLGSALVAGARRADAPVAVEIRRNGHRLFSAALTGATPDNADWIARKARTVHRFGHSSLYVRQSWVEKGTTFEESSGLDPRLYAAHGGAVPVLVRDVGPVGVVVVSGLPQLEDHRMVVAAMRAHLGR</sequence>
<accession>A0ABV9LL42</accession>
<dbReference type="InterPro" id="IPR005624">
    <property type="entry name" value="PduO/GlcC-like"/>
</dbReference>
<dbReference type="PANTHER" id="PTHR28255:SF1">
    <property type="entry name" value="UPF0303 PROTEIN YBR137W"/>
    <property type="match status" value="1"/>
</dbReference>
<dbReference type="RefSeq" id="WP_387988913.1">
    <property type="nucleotide sequence ID" value="NZ_JBHSGR010000012.1"/>
</dbReference>
<dbReference type="InterPro" id="IPR038084">
    <property type="entry name" value="PduO/GlcC-like_sf"/>
</dbReference>